<name>A0A369XLV3_9PROT</name>
<dbReference type="EMBL" id="QPGA01000053">
    <property type="protein sequence ID" value="RDE49197.1"/>
    <property type="molecule type" value="Genomic_DNA"/>
</dbReference>
<reference evidence="1 2" key="1">
    <citation type="submission" date="2018-05" db="EMBL/GenBank/DDBJ databases">
        <title>Integrated omic analyses show evidence that a Ca. Accumulibacter phosphatis strain performs denitrification under micro-aerobic conditions.</title>
        <authorList>
            <person name="Camejo P.Y."/>
            <person name="Katherine M.D."/>
            <person name="Daniel N.R."/>
        </authorList>
    </citation>
    <scope>NUCLEOTIDE SEQUENCE [LARGE SCALE GENOMIC DNA]</scope>
    <source>
        <strain evidence="1">UW-LDO-IC</strain>
    </source>
</reference>
<gene>
    <name evidence="1" type="ORF">DVS81_18020</name>
</gene>
<organism evidence="1 2">
    <name type="scientific">Candidatus Accumulibacter meliphilus</name>
    <dbReference type="NCBI Taxonomy" id="2211374"/>
    <lineage>
        <taxon>Bacteria</taxon>
        <taxon>Pseudomonadati</taxon>
        <taxon>Pseudomonadota</taxon>
        <taxon>Betaproteobacteria</taxon>
        <taxon>Candidatus Accumulibacter</taxon>
    </lineage>
</organism>
<dbReference type="AlphaFoldDB" id="A0A369XLV3"/>
<dbReference type="PIRSF" id="PIRSF018634">
    <property type="entry name" value="UCP018634"/>
    <property type="match status" value="1"/>
</dbReference>
<proteinExistence type="predicted"/>
<accession>A0A369XLV3</accession>
<comment type="caution">
    <text evidence="1">The sequence shown here is derived from an EMBL/GenBank/DDBJ whole genome shotgun (WGS) entry which is preliminary data.</text>
</comment>
<dbReference type="Proteomes" id="UP000253831">
    <property type="component" value="Unassembled WGS sequence"/>
</dbReference>
<dbReference type="Pfam" id="PF06296">
    <property type="entry name" value="RelE"/>
    <property type="match status" value="1"/>
</dbReference>
<protein>
    <submittedName>
        <fullName evidence="1">Type II toxin-antitoxin system RelE/ParE family toxin</fullName>
    </submittedName>
</protein>
<dbReference type="InterPro" id="IPR009387">
    <property type="entry name" value="HigB-2"/>
</dbReference>
<sequence>MAIYQTRWFDRWARKQGVGSLALCAAVREMTDGLYEADLGGGLLKKRIARAGQGKSGGFRTLVATNKGSRWIFVYGFPKNARSNIDKDEEEALKTLAAHLLSLTATGLGTAQSAGELLEVDCDAKNEVSDS</sequence>
<evidence type="ECO:0000313" key="1">
    <source>
        <dbReference type="EMBL" id="RDE49197.1"/>
    </source>
</evidence>
<evidence type="ECO:0000313" key="2">
    <source>
        <dbReference type="Proteomes" id="UP000253831"/>
    </source>
</evidence>